<keyword evidence="4 7" id="KW-1133">Transmembrane helix</keyword>
<keyword evidence="6" id="KW-0325">Glycoprotein</keyword>
<dbReference type="Proteomes" id="UP000265663">
    <property type="component" value="Unassembled WGS sequence"/>
</dbReference>
<dbReference type="GO" id="GO:0005886">
    <property type="term" value="C:plasma membrane"/>
    <property type="evidence" value="ECO:0007669"/>
    <property type="project" value="TreeGrafter"/>
</dbReference>
<dbReference type="OrthoDB" id="5985073at2759"/>
<reference evidence="10 11" key="1">
    <citation type="journal article" date="2014" name="PLoS ONE">
        <title>De novo Genome Assembly of the Fungal Plant Pathogen Pyrenophora semeniperda.</title>
        <authorList>
            <person name="Soliai M.M."/>
            <person name="Meyer S.E."/>
            <person name="Udall J.A."/>
            <person name="Elzinga D.E."/>
            <person name="Hermansen R.A."/>
            <person name="Bodily P.M."/>
            <person name="Hart A.A."/>
            <person name="Coleman C.E."/>
        </authorList>
    </citation>
    <scope>NUCLEOTIDE SEQUENCE [LARGE SCALE GENOMIC DNA]</scope>
    <source>
        <strain evidence="10 11">CCB06</strain>
        <tissue evidence="10">Mycelium</tissue>
    </source>
</reference>
<evidence type="ECO:0000256" key="6">
    <source>
        <dbReference type="ARBA" id="ARBA00023180"/>
    </source>
</evidence>
<dbReference type="InterPro" id="IPR002889">
    <property type="entry name" value="WSC_carb-bd"/>
</dbReference>
<evidence type="ECO:0000256" key="8">
    <source>
        <dbReference type="SAM" id="SignalP"/>
    </source>
</evidence>
<dbReference type="PANTHER" id="PTHR24269:SF16">
    <property type="entry name" value="PROTEIN SLG1"/>
    <property type="match status" value="1"/>
</dbReference>
<evidence type="ECO:0000256" key="4">
    <source>
        <dbReference type="ARBA" id="ARBA00022989"/>
    </source>
</evidence>
<keyword evidence="11" id="KW-1185">Reference proteome</keyword>
<proteinExistence type="predicted"/>
<keyword evidence="2 7" id="KW-0812">Transmembrane</keyword>
<evidence type="ECO:0000313" key="10">
    <source>
        <dbReference type="EMBL" id="RMZ68418.1"/>
    </source>
</evidence>
<gene>
    <name evidence="10" type="ORF">GMOD_00010065</name>
</gene>
<sequence length="493" mass="51300">MGRLTKHLFITTILLTAVTGEDTGLQPRSPDPQILNSLSSTLNSVGGTIGNVTTAVTGGVLGVLNVSLATAADFLTPTLQSMLTVSSLSSISWISANVFKNAPLTVLDNELAAVLHPNSLDPGYHGWQYWGCFNATNYTASHTAKTTNPTLGMSPKLCIALCVADGVEVAAVINNKCYCSNDTPLFNAGSNSCTLACPLNAGLFCGGTATLSVFRRAVTASPGPLPANPEPTGWQYSGCFYGDAWLALAPYVTIYNSSVGLNAATCTTVCATGNNGVSYTYAALYGSRCFCSNSATSLGLQAGVGQCGRSCEVSTIEACGGESIYGWQYYGCYYGALYLLDAIMNGIQVSALLDATPRMSGDRCITLCLAASLSSGVSLDYALTLGGTCFCNSKPPTENLLSPNQTQCNVPCPGNSTQRCGGNDPTRPPTLGGRLVSILGKRPKVSGFLLLLMIVVSMLGTVLCALLVFLWEKTGWRGGGVGCGEGSWSCRGM</sequence>
<accession>A0A3M7M1V2</accession>
<comment type="subcellular location">
    <subcellularLocation>
        <location evidence="1">Membrane</location>
        <topology evidence="1">Single-pass membrane protein</topology>
    </subcellularLocation>
</comment>
<protein>
    <submittedName>
        <fullName evidence="10">Wsc domain-containing</fullName>
    </submittedName>
</protein>
<organism evidence="10 11">
    <name type="scientific">Pyrenophora seminiperda CCB06</name>
    <dbReference type="NCBI Taxonomy" id="1302712"/>
    <lineage>
        <taxon>Eukaryota</taxon>
        <taxon>Fungi</taxon>
        <taxon>Dikarya</taxon>
        <taxon>Ascomycota</taxon>
        <taxon>Pezizomycotina</taxon>
        <taxon>Dothideomycetes</taxon>
        <taxon>Pleosporomycetidae</taxon>
        <taxon>Pleosporales</taxon>
        <taxon>Pleosporineae</taxon>
        <taxon>Pleosporaceae</taxon>
        <taxon>Pyrenophora</taxon>
    </lineage>
</organism>
<feature type="signal peptide" evidence="8">
    <location>
        <begin position="1"/>
        <end position="20"/>
    </location>
</feature>
<dbReference type="PROSITE" id="PS51212">
    <property type="entry name" value="WSC"/>
    <property type="match status" value="2"/>
</dbReference>
<dbReference type="EMBL" id="KE747815">
    <property type="protein sequence ID" value="RMZ68418.1"/>
    <property type="molecule type" value="Genomic_DNA"/>
</dbReference>
<dbReference type="SMART" id="SM00321">
    <property type="entry name" value="WSC"/>
    <property type="match status" value="2"/>
</dbReference>
<dbReference type="PANTHER" id="PTHR24269">
    <property type="entry name" value="KREMEN PROTEIN"/>
    <property type="match status" value="1"/>
</dbReference>
<evidence type="ECO:0000256" key="5">
    <source>
        <dbReference type="ARBA" id="ARBA00023136"/>
    </source>
</evidence>
<feature type="chain" id="PRO_5018046226" evidence="8">
    <location>
        <begin position="21"/>
        <end position="493"/>
    </location>
</feature>
<dbReference type="AlphaFoldDB" id="A0A3M7M1V2"/>
<keyword evidence="5 7" id="KW-0472">Membrane</keyword>
<evidence type="ECO:0000256" key="7">
    <source>
        <dbReference type="SAM" id="Phobius"/>
    </source>
</evidence>
<evidence type="ECO:0000256" key="3">
    <source>
        <dbReference type="ARBA" id="ARBA00022729"/>
    </source>
</evidence>
<evidence type="ECO:0000256" key="1">
    <source>
        <dbReference type="ARBA" id="ARBA00004167"/>
    </source>
</evidence>
<keyword evidence="3 8" id="KW-0732">Signal</keyword>
<feature type="domain" description="WSC" evidence="9">
    <location>
        <begin position="233"/>
        <end position="331"/>
    </location>
</feature>
<dbReference type="Pfam" id="PF01822">
    <property type="entry name" value="WSC"/>
    <property type="match status" value="2"/>
</dbReference>
<evidence type="ECO:0000256" key="2">
    <source>
        <dbReference type="ARBA" id="ARBA00022692"/>
    </source>
</evidence>
<feature type="transmembrane region" description="Helical" evidence="7">
    <location>
        <begin position="448"/>
        <end position="471"/>
    </location>
</feature>
<evidence type="ECO:0000259" key="9">
    <source>
        <dbReference type="PROSITE" id="PS51212"/>
    </source>
</evidence>
<dbReference type="InterPro" id="IPR051836">
    <property type="entry name" value="Kremen_rcpt"/>
</dbReference>
<evidence type="ECO:0000313" key="11">
    <source>
        <dbReference type="Proteomes" id="UP000265663"/>
    </source>
</evidence>
<feature type="domain" description="WSC" evidence="9">
    <location>
        <begin position="126"/>
        <end position="217"/>
    </location>
</feature>
<name>A0A3M7M1V2_9PLEO</name>